<accession>A0A0F9UM73</accession>
<sequence length="58" mass="6461">MMVSLPEKPIAELVREANARVDEENARYLLGPLGGFPPAEVDREIARIKSVIRGKETQ</sequence>
<organism evidence="1">
    <name type="scientific">marine sediment metagenome</name>
    <dbReference type="NCBI Taxonomy" id="412755"/>
    <lineage>
        <taxon>unclassified sequences</taxon>
        <taxon>metagenomes</taxon>
        <taxon>ecological metagenomes</taxon>
    </lineage>
</organism>
<comment type="caution">
    <text evidence="1">The sequence shown here is derived from an EMBL/GenBank/DDBJ whole genome shotgun (WGS) entry which is preliminary data.</text>
</comment>
<proteinExistence type="predicted"/>
<evidence type="ECO:0000313" key="1">
    <source>
        <dbReference type="EMBL" id="KKN54688.1"/>
    </source>
</evidence>
<reference evidence="1" key="1">
    <citation type="journal article" date="2015" name="Nature">
        <title>Complex archaea that bridge the gap between prokaryotes and eukaryotes.</title>
        <authorList>
            <person name="Spang A."/>
            <person name="Saw J.H."/>
            <person name="Jorgensen S.L."/>
            <person name="Zaremba-Niedzwiedzka K."/>
            <person name="Martijn J."/>
            <person name="Lind A.E."/>
            <person name="van Eijk R."/>
            <person name="Schleper C."/>
            <person name="Guy L."/>
            <person name="Ettema T.J."/>
        </authorList>
    </citation>
    <scope>NUCLEOTIDE SEQUENCE</scope>
</reference>
<protein>
    <submittedName>
        <fullName evidence="1">Uncharacterized protein</fullName>
    </submittedName>
</protein>
<dbReference type="EMBL" id="LAZR01000917">
    <property type="protein sequence ID" value="KKN54688.1"/>
    <property type="molecule type" value="Genomic_DNA"/>
</dbReference>
<name>A0A0F9UM73_9ZZZZ</name>
<dbReference type="AlphaFoldDB" id="A0A0F9UM73"/>
<gene>
    <name evidence="1" type="ORF">LCGC14_0589570</name>
</gene>